<dbReference type="RefSeq" id="WP_271325811.1">
    <property type="nucleotide sequence ID" value="NZ_JAAGKO020000016.1"/>
</dbReference>
<gene>
    <name evidence="1" type="ORF">POF43_013150</name>
</gene>
<proteinExistence type="predicted"/>
<evidence type="ECO:0000313" key="1">
    <source>
        <dbReference type="EMBL" id="MDI5963651.1"/>
    </source>
</evidence>
<dbReference type="PANTHER" id="PTHR42110">
    <property type="entry name" value="L-ASPARAGINASE, PUTATIVE (AFU_ORTHOLOGUE AFUA_3G11890)-RELATED"/>
    <property type="match status" value="1"/>
</dbReference>
<name>A0ABT6W2D4_9ACTN</name>
<organism evidence="1 2">
    <name type="scientific">Streptantibioticus silvisoli</name>
    <dbReference type="NCBI Taxonomy" id="2705255"/>
    <lineage>
        <taxon>Bacteria</taxon>
        <taxon>Bacillati</taxon>
        <taxon>Actinomycetota</taxon>
        <taxon>Actinomycetes</taxon>
        <taxon>Kitasatosporales</taxon>
        <taxon>Streptomycetaceae</taxon>
        <taxon>Streptantibioticus</taxon>
    </lineage>
</organism>
<dbReference type="PANTHER" id="PTHR42110:SF1">
    <property type="entry name" value="L-ASPARAGINASE, PUTATIVE (AFU_ORTHOLOGUE AFUA_3G11890)-RELATED"/>
    <property type="match status" value="1"/>
</dbReference>
<comment type="caution">
    <text evidence="1">The sequence shown here is derived from an EMBL/GenBank/DDBJ whole genome shotgun (WGS) entry which is preliminary data.</text>
</comment>
<dbReference type="Proteomes" id="UP001156398">
    <property type="component" value="Unassembled WGS sequence"/>
</dbReference>
<reference evidence="1 2" key="1">
    <citation type="submission" date="2023-05" db="EMBL/GenBank/DDBJ databases">
        <title>Streptantibioticus silvisoli sp. nov., acidotolerant actinomycetes 1 from pine litter.</title>
        <authorList>
            <person name="Swiecimska M."/>
            <person name="Golinska P."/>
            <person name="Sangal V."/>
            <person name="Wachnowicz B."/>
            <person name="Goodfellow M."/>
        </authorList>
    </citation>
    <scope>NUCLEOTIDE SEQUENCE [LARGE SCALE GENOMIC DNA]</scope>
    <source>
        <strain evidence="1 2">SL54</strain>
    </source>
</reference>
<accession>A0ABT6W2D4</accession>
<keyword evidence="2" id="KW-1185">Reference proteome</keyword>
<dbReference type="Pfam" id="PF06089">
    <property type="entry name" value="Asparaginase_II"/>
    <property type="match status" value="1"/>
</dbReference>
<protein>
    <submittedName>
        <fullName evidence="1">Asparaginase</fullName>
    </submittedName>
</protein>
<sequence>MTSTAAPIPAADPATAPPVLAEVVRSGFTEGRHRGALVILGADGTVEFSLGDVTSQLFPRSSNKPMQADAMLRAGLALEGPLLALAAASHSGETFHLAGVRQILADSGVPESALRTPPDLPLDREAADAWLRAGGGPQPVLMNCSGKHAAMLAVCTANGWPLDSYLDPGHPLQRLVLDVVTEMGGEPVAHLGTDGCGAPLMSLSLTALAGAFRSYVLAPQGSTARKVADAMRAHPEYVAGTRRHDTWLMRELPGVLSKVGAEAVQAVALPDGRALAFKIEDGATRAVGPVLARALERLGLDDRVLRKIGDSPLLGAGVKVGEVRAAF</sequence>
<dbReference type="InterPro" id="IPR010349">
    <property type="entry name" value="Asparaginase_II"/>
</dbReference>
<evidence type="ECO:0000313" key="2">
    <source>
        <dbReference type="Proteomes" id="UP001156398"/>
    </source>
</evidence>
<dbReference type="EMBL" id="JAAGKO020000016">
    <property type="protein sequence ID" value="MDI5963651.1"/>
    <property type="molecule type" value="Genomic_DNA"/>
</dbReference>